<feature type="transmembrane region" description="Helical" evidence="1">
    <location>
        <begin position="197"/>
        <end position="220"/>
    </location>
</feature>
<dbReference type="PANTHER" id="PTHR28019">
    <property type="entry name" value="CELL MEMBRANE PROTEIN YLR413W-RELATED"/>
    <property type="match status" value="1"/>
</dbReference>
<accession>A0A1Y2E6T1</accession>
<gene>
    <name evidence="2" type="ORF">BCR38DRAFT_522248</name>
</gene>
<dbReference type="InterPro" id="IPR052413">
    <property type="entry name" value="SUR7_domain"/>
</dbReference>
<dbReference type="EMBL" id="MCFJ01000004">
    <property type="protein sequence ID" value="ORY67283.1"/>
    <property type="molecule type" value="Genomic_DNA"/>
</dbReference>
<dbReference type="GeneID" id="63781434"/>
<evidence type="ECO:0000256" key="1">
    <source>
        <dbReference type="SAM" id="Phobius"/>
    </source>
</evidence>
<keyword evidence="3" id="KW-1185">Reference proteome</keyword>
<proteinExistence type="predicted"/>
<dbReference type="RefSeq" id="XP_040717907.1">
    <property type="nucleotide sequence ID" value="XM_040865222.1"/>
</dbReference>
<dbReference type="AlphaFoldDB" id="A0A1Y2E6T1"/>
<dbReference type="PANTHER" id="PTHR28019:SF7">
    <property type="entry name" value="SUR7 PROTEIN"/>
    <property type="match status" value="1"/>
</dbReference>
<dbReference type="Proteomes" id="UP000193689">
    <property type="component" value="Unassembled WGS sequence"/>
</dbReference>
<dbReference type="GO" id="GO:0051285">
    <property type="term" value="C:cell cortex of cell tip"/>
    <property type="evidence" value="ECO:0007669"/>
    <property type="project" value="TreeGrafter"/>
</dbReference>
<dbReference type="Pfam" id="PF06687">
    <property type="entry name" value="SUR7"/>
    <property type="match status" value="1"/>
</dbReference>
<feature type="transmembrane region" description="Helical" evidence="1">
    <location>
        <begin position="278"/>
        <end position="300"/>
    </location>
</feature>
<dbReference type="GO" id="GO:0031505">
    <property type="term" value="P:fungal-type cell wall organization"/>
    <property type="evidence" value="ECO:0007669"/>
    <property type="project" value="TreeGrafter"/>
</dbReference>
<evidence type="ECO:0008006" key="4">
    <source>
        <dbReference type="Google" id="ProtNLM"/>
    </source>
</evidence>
<evidence type="ECO:0000313" key="2">
    <source>
        <dbReference type="EMBL" id="ORY67283.1"/>
    </source>
</evidence>
<organism evidence="2 3">
    <name type="scientific">Pseudomassariella vexata</name>
    <dbReference type="NCBI Taxonomy" id="1141098"/>
    <lineage>
        <taxon>Eukaryota</taxon>
        <taxon>Fungi</taxon>
        <taxon>Dikarya</taxon>
        <taxon>Ascomycota</taxon>
        <taxon>Pezizomycotina</taxon>
        <taxon>Sordariomycetes</taxon>
        <taxon>Xylariomycetidae</taxon>
        <taxon>Amphisphaeriales</taxon>
        <taxon>Pseudomassariaceae</taxon>
        <taxon>Pseudomassariella</taxon>
    </lineage>
</organism>
<feature type="transmembrane region" description="Helical" evidence="1">
    <location>
        <begin position="227"/>
        <end position="256"/>
    </location>
</feature>
<keyword evidence="1" id="KW-0472">Membrane</keyword>
<comment type="caution">
    <text evidence="2">The sequence shown here is derived from an EMBL/GenBank/DDBJ whole genome shotgun (WGS) entry which is preliminary data.</text>
</comment>
<dbReference type="GO" id="GO:0005886">
    <property type="term" value="C:plasma membrane"/>
    <property type="evidence" value="ECO:0007669"/>
    <property type="project" value="InterPro"/>
</dbReference>
<keyword evidence="1" id="KW-1133">Transmembrane helix</keyword>
<reference evidence="2 3" key="1">
    <citation type="submission" date="2016-07" db="EMBL/GenBank/DDBJ databases">
        <title>Pervasive Adenine N6-methylation of Active Genes in Fungi.</title>
        <authorList>
            <consortium name="DOE Joint Genome Institute"/>
            <person name="Mondo S.J."/>
            <person name="Dannebaum R.O."/>
            <person name="Kuo R.C."/>
            <person name="Labutti K."/>
            <person name="Haridas S."/>
            <person name="Kuo A."/>
            <person name="Salamov A."/>
            <person name="Ahrendt S.R."/>
            <person name="Lipzen A."/>
            <person name="Sullivan W."/>
            <person name="Andreopoulos W.B."/>
            <person name="Clum A."/>
            <person name="Lindquist E."/>
            <person name="Daum C."/>
            <person name="Ramamoorthy G.K."/>
            <person name="Gryganskyi A."/>
            <person name="Culley D."/>
            <person name="Magnuson J.K."/>
            <person name="James T.Y."/>
            <person name="O'Malley M.A."/>
            <person name="Stajich J.E."/>
            <person name="Spatafora J.W."/>
            <person name="Visel A."/>
            <person name="Grigoriev I.V."/>
        </authorList>
    </citation>
    <scope>NUCLEOTIDE SEQUENCE [LARGE SCALE GENOMIC DNA]</scope>
    <source>
        <strain evidence="2 3">CBS 129021</strain>
    </source>
</reference>
<protein>
    <recommendedName>
        <fullName evidence="4">Actin cortical patch SUR7/pH-response regulator pali</fullName>
    </recommendedName>
</protein>
<name>A0A1Y2E6T1_9PEZI</name>
<dbReference type="InterPro" id="IPR009571">
    <property type="entry name" value="SUR7/Rim9-like_fungi"/>
</dbReference>
<dbReference type="InParanoid" id="A0A1Y2E6T1"/>
<keyword evidence="1" id="KW-0812">Transmembrane</keyword>
<evidence type="ECO:0000313" key="3">
    <source>
        <dbReference type="Proteomes" id="UP000193689"/>
    </source>
</evidence>
<dbReference type="OrthoDB" id="4159154at2759"/>
<sequence length="340" mass="36085">MMKIRISAIIPVIFSAIATALLIVLAVAGTKPGTASKYYMISLNTSRVGAGTIQFNTADGNLGSGTGVDGGLLGGLLSGLDGLIDNATGQINSELANLESEIITNVTNAIGIKDEYNIYMQNICEGNLANETNPESVKIVKCPKFNEVSDGLNNISSRIPSYVVVGNTNISVPLLQSLGTGLSSIENMADSAVKANLAFLLIGLICSGIVTLLSFVSIILPRVHIISIVCVLLATLAPLMIITTALIVTILSYFIVNMVNGVGSALTMTAKSGSGTRAIAWVAWASSVVSAVYWSLVWFVEVRRTVLVRRRRDVEQIGKYKVTLAQARRNMKVDDSTEKS</sequence>